<dbReference type="EMBL" id="JACHCC010000015">
    <property type="protein sequence ID" value="MBB6502762.1"/>
    <property type="molecule type" value="Genomic_DNA"/>
</dbReference>
<dbReference type="RefSeq" id="WP_184629005.1">
    <property type="nucleotide sequence ID" value="NZ_JACHCC010000015.1"/>
</dbReference>
<dbReference type="Proteomes" id="UP000521017">
    <property type="component" value="Unassembled WGS sequence"/>
</dbReference>
<feature type="region of interest" description="Disordered" evidence="1">
    <location>
        <begin position="125"/>
        <end position="146"/>
    </location>
</feature>
<protein>
    <submittedName>
        <fullName evidence="3">Uncharacterized protein</fullName>
    </submittedName>
</protein>
<gene>
    <name evidence="3" type="ORF">HDF25_004945</name>
</gene>
<evidence type="ECO:0000313" key="3">
    <source>
        <dbReference type="EMBL" id="MBB6502762.1"/>
    </source>
</evidence>
<comment type="caution">
    <text evidence="3">The sequence shown here is derived from an EMBL/GenBank/DDBJ whole genome shotgun (WGS) entry which is preliminary data.</text>
</comment>
<keyword evidence="2" id="KW-0732">Signal</keyword>
<evidence type="ECO:0000256" key="2">
    <source>
        <dbReference type="SAM" id="SignalP"/>
    </source>
</evidence>
<feature type="chain" id="PRO_5031054853" evidence="2">
    <location>
        <begin position="20"/>
        <end position="146"/>
    </location>
</feature>
<accession>A0A7X0J9I8</accession>
<proteinExistence type="predicted"/>
<dbReference type="AlphaFoldDB" id="A0A7X0J9I8"/>
<sequence length="146" mass="15676">MKKFILAFAFAAAVLPAVAQTASPVAAAKQQVPVKAQKTMQKTAAAVPAEQRAVAYSKELQKKLSLDDGQYTKVLAVNTECIRRKDALKQATQKTPGASKQIAEYRMQQYQTILKPDQLAKLKAMNAQGGKQKAGSKAAVADPMSN</sequence>
<reference evidence="3 4" key="1">
    <citation type="submission" date="2020-08" db="EMBL/GenBank/DDBJ databases">
        <title>Genomic Encyclopedia of Type Strains, Phase IV (KMG-V): Genome sequencing to study the core and pangenomes of soil and plant-associated prokaryotes.</title>
        <authorList>
            <person name="Whitman W."/>
        </authorList>
    </citation>
    <scope>NUCLEOTIDE SEQUENCE [LARGE SCALE GENOMIC DNA]</scope>
    <source>
        <strain evidence="3 4">M2T3</strain>
    </source>
</reference>
<feature type="signal peptide" evidence="2">
    <location>
        <begin position="1"/>
        <end position="19"/>
    </location>
</feature>
<name>A0A7X0J9I8_9SPHI</name>
<evidence type="ECO:0000313" key="4">
    <source>
        <dbReference type="Proteomes" id="UP000521017"/>
    </source>
</evidence>
<evidence type="ECO:0000256" key="1">
    <source>
        <dbReference type="SAM" id="MobiDB-lite"/>
    </source>
</evidence>
<organism evidence="3 4">
    <name type="scientific">Pedobacter cryoconitis</name>
    <dbReference type="NCBI Taxonomy" id="188932"/>
    <lineage>
        <taxon>Bacteria</taxon>
        <taxon>Pseudomonadati</taxon>
        <taxon>Bacteroidota</taxon>
        <taxon>Sphingobacteriia</taxon>
        <taxon>Sphingobacteriales</taxon>
        <taxon>Sphingobacteriaceae</taxon>
        <taxon>Pedobacter</taxon>
    </lineage>
</organism>